<evidence type="ECO:0000313" key="3">
    <source>
        <dbReference type="Proteomes" id="UP001312865"/>
    </source>
</evidence>
<dbReference type="Pfam" id="PF13229">
    <property type="entry name" value="Beta_helix"/>
    <property type="match status" value="1"/>
</dbReference>
<dbReference type="InterPro" id="IPR006626">
    <property type="entry name" value="PbH1"/>
</dbReference>
<dbReference type="Gene3D" id="2.160.20.10">
    <property type="entry name" value="Single-stranded right-handed beta-helix, Pectin lyase-like"/>
    <property type="match status" value="1"/>
</dbReference>
<accession>A0ABU8HHX6</accession>
<gene>
    <name evidence="2" type="ORF">WAK64_17540</name>
</gene>
<evidence type="ECO:0000313" key="2">
    <source>
        <dbReference type="EMBL" id="MEI5908855.1"/>
    </source>
</evidence>
<dbReference type="InterPro" id="IPR039448">
    <property type="entry name" value="Beta_helix"/>
</dbReference>
<dbReference type="SUPFAM" id="SSF51126">
    <property type="entry name" value="Pectin lyase-like"/>
    <property type="match status" value="1"/>
</dbReference>
<keyword evidence="3" id="KW-1185">Reference proteome</keyword>
<comment type="caution">
    <text evidence="2">The sequence shown here is derived from an EMBL/GenBank/DDBJ whole genome shotgun (WGS) entry which is preliminary data.</text>
</comment>
<dbReference type="EMBL" id="JBBAXC010000017">
    <property type="protein sequence ID" value="MEI5908855.1"/>
    <property type="molecule type" value="Genomic_DNA"/>
</dbReference>
<feature type="domain" description="Right handed beta helix" evidence="1">
    <location>
        <begin position="66"/>
        <end position="220"/>
    </location>
</feature>
<name>A0ABU8HHX6_9BACI</name>
<proteinExistence type="predicted"/>
<dbReference type="SMART" id="SM00710">
    <property type="entry name" value="PbH1"/>
    <property type="match status" value="8"/>
</dbReference>
<protein>
    <submittedName>
        <fullName evidence="2">Right-handed parallel beta-helix repeat-containing protein</fullName>
    </submittedName>
</protein>
<dbReference type="RefSeq" id="WP_336588304.1">
    <property type="nucleotide sequence ID" value="NZ_JBBAXC010000017.1"/>
</dbReference>
<organism evidence="2 3">
    <name type="scientific">Bacillus spongiae</name>
    <dbReference type="NCBI Taxonomy" id="2683610"/>
    <lineage>
        <taxon>Bacteria</taxon>
        <taxon>Bacillati</taxon>
        <taxon>Bacillota</taxon>
        <taxon>Bacilli</taxon>
        <taxon>Bacillales</taxon>
        <taxon>Bacillaceae</taxon>
        <taxon>Bacillus</taxon>
    </lineage>
</organism>
<dbReference type="InterPro" id="IPR012334">
    <property type="entry name" value="Pectin_lyas_fold"/>
</dbReference>
<dbReference type="InterPro" id="IPR011050">
    <property type="entry name" value="Pectin_lyase_fold/virulence"/>
</dbReference>
<reference evidence="2 3" key="1">
    <citation type="journal article" date="2018" name="J. Microbiol.">
        <title>Bacillus spongiae sp. nov., isolated from sponge of Jeju Island.</title>
        <authorList>
            <person name="Lee G.E."/>
            <person name="Im W.T."/>
            <person name="Park J.S."/>
        </authorList>
    </citation>
    <scope>NUCLEOTIDE SEQUENCE [LARGE SCALE GENOMIC DNA]</scope>
    <source>
        <strain evidence="2 3">135PIL107-10</strain>
    </source>
</reference>
<sequence length="309" mass="32651">MLRIVPTVAFPTVQDAINASSPGDSIKILAGKFDGFEVTVENLKIFGCGIGRTIIDGEPADILGRGVIVSENQTILQKFTVQGFPLDGVFVNSNNNILKDIESKLNNGPTASDGIQVGGDNNLLIQCTTLFNGDDGFEVNAAEHNCLINCLGVTNADNGVNITGGSENNKFLKVTSEKNLGEGFFVNSDFNTLLNNIISQNITRGILVGGDSNNSIIDNLVCNNTGSGMDIENNSNDNIIDSNTVNNNGTQAINDGITVQDGAIGNTIRFNKARNNFEFDIQALGNAFADNTYDGNQCGDSDPATICGS</sequence>
<evidence type="ECO:0000259" key="1">
    <source>
        <dbReference type="Pfam" id="PF13229"/>
    </source>
</evidence>
<dbReference type="Proteomes" id="UP001312865">
    <property type="component" value="Unassembled WGS sequence"/>
</dbReference>